<dbReference type="Pfam" id="PF00188">
    <property type="entry name" value="CAP"/>
    <property type="match status" value="1"/>
</dbReference>
<dbReference type="CDD" id="cd05379">
    <property type="entry name" value="CAP_bacterial"/>
    <property type="match status" value="1"/>
</dbReference>
<sequence>MTVPRHAPARPADPTGNGTPNMPHDDHLRPAPHDQAPTGPGHRAAPSAPPRRHAAPRPAGRSGNHRADTARPRTKAALLTGAAVIAVSGTCLVLIRPGSGTDQALAADPAAPVRTTAGSAVPPEPGDDAHSPRRHKPSPSPSAKETERAGERSATPRATATPAPARPTPRTATHPPRVASGAGGGAGAPAGARTAGGTAAEFARKVVELVNAQRAQHGCAPLTVDPHLTAAAQGHSDDMAARNYYAHETPEGVDPGTRMTRAGFPWMSWGENIFKSPQDPATAVDGWMKSPGHRANILNCSYKATGVGVNLSSNGPWWTQDFATHS</sequence>
<accession>A0ABN3R8H8</accession>
<keyword evidence="2" id="KW-0812">Transmembrane</keyword>
<name>A0ABN3R8H8_9ACTN</name>
<proteinExistence type="predicted"/>
<feature type="transmembrane region" description="Helical" evidence="2">
    <location>
        <begin position="76"/>
        <end position="95"/>
    </location>
</feature>
<reference evidence="4 5" key="1">
    <citation type="journal article" date="2019" name="Int. J. Syst. Evol. Microbiol.">
        <title>The Global Catalogue of Microorganisms (GCM) 10K type strain sequencing project: providing services to taxonomists for standard genome sequencing and annotation.</title>
        <authorList>
            <consortium name="The Broad Institute Genomics Platform"/>
            <consortium name="The Broad Institute Genome Sequencing Center for Infectious Disease"/>
            <person name="Wu L."/>
            <person name="Ma J."/>
        </authorList>
    </citation>
    <scope>NUCLEOTIDE SEQUENCE [LARGE SCALE GENOMIC DNA]</scope>
    <source>
        <strain evidence="4 5">JCM 16374</strain>
    </source>
</reference>
<feature type="region of interest" description="Disordered" evidence="1">
    <location>
        <begin position="103"/>
        <end position="194"/>
    </location>
</feature>
<gene>
    <name evidence="4" type="ORF">GCM10009864_06160</name>
</gene>
<evidence type="ECO:0000259" key="3">
    <source>
        <dbReference type="Pfam" id="PF00188"/>
    </source>
</evidence>
<dbReference type="SUPFAM" id="SSF55797">
    <property type="entry name" value="PR-1-like"/>
    <property type="match status" value="1"/>
</dbReference>
<feature type="compositionally biased region" description="Basic and acidic residues" evidence="1">
    <location>
        <begin position="23"/>
        <end position="32"/>
    </location>
</feature>
<keyword evidence="2" id="KW-0472">Membrane</keyword>
<keyword evidence="2" id="KW-1133">Transmembrane helix</keyword>
<dbReference type="Gene3D" id="3.40.33.10">
    <property type="entry name" value="CAP"/>
    <property type="match status" value="1"/>
</dbReference>
<dbReference type="PANTHER" id="PTHR31157:SF1">
    <property type="entry name" value="SCP DOMAIN-CONTAINING PROTEIN"/>
    <property type="match status" value="1"/>
</dbReference>
<dbReference type="PANTHER" id="PTHR31157">
    <property type="entry name" value="SCP DOMAIN-CONTAINING PROTEIN"/>
    <property type="match status" value="1"/>
</dbReference>
<organism evidence="4 5">
    <name type="scientific">Streptomyces lunalinharesii</name>
    <dbReference type="NCBI Taxonomy" id="333384"/>
    <lineage>
        <taxon>Bacteria</taxon>
        <taxon>Bacillati</taxon>
        <taxon>Actinomycetota</taxon>
        <taxon>Actinomycetes</taxon>
        <taxon>Kitasatosporales</taxon>
        <taxon>Streptomycetaceae</taxon>
        <taxon>Streptomyces</taxon>
    </lineage>
</organism>
<keyword evidence="5" id="KW-1185">Reference proteome</keyword>
<evidence type="ECO:0000313" key="5">
    <source>
        <dbReference type="Proteomes" id="UP001500994"/>
    </source>
</evidence>
<feature type="compositionally biased region" description="Low complexity" evidence="1">
    <location>
        <begin position="155"/>
        <end position="177"/>
    </location>
</feature>
<dbReference type="EMBL" id="BAAARK010000001">
    <property type="protein sequence ID" value="GAA2646443.1"/>
    <property type="molecule type" value="Genomic_DNA"/>
</dbReference>
<dbReference type="InterPro" id="IPR014044">
    <property type="entry name" value="CAP_dom"/>
</dbReference>
<feature type="region of interest" description="Disordered" evidence="1">
    <location>
        <begin position="1"/>
        <end position="72"/>
    </location>
</feature>
<dbReference type="Proteomes" id="UP001500994">
    <property type="component" value="Unassembled WGS sequence"/>
</dbReference>
<evidence type="ECO:0000313" key="4">
    <source>
        <dbReference type="EMBL" id="GAA2646443.1"/>
    </source>
</evidence>
<dbReference type="InterPro" id="IPR035940">
    <property type="entry name" value="CAP_sf"/>
</dbReference>
<feature type="domain" description="SCP" evidence="3">
    <location>
        <begin position="207"/>
        <end position="322"/>
    </location>
</feature>
<protein>
    <submittedName>
        <fullName evidence="4">CAP domain-containing protein</fullName>
    </submittedName>
</protein>
<evidence type="ECO:0000256" key="2">
    <source>
        <dbReference type="SAM" id="Phobius"/>
    </source>
</evidence>
<comment type="caution">
    <text evidence="4">The sequence shown here is derived from an EMBL/GenBank/DDBJ whole genome shotgun (WGS) entry which is preliminary data.</text>
</comment>
<evidence type="ECO:0000256" key="1">
    <source>
        <dbReference type="SAM" id="MobiDB-lite"/>
    </source>
</evidence>